<proteinExistence type="predicted"/>
<dbReference type="InterPro" id="IPR027417">
    <property type="entry name" value="P-loop_NTPase"/>
</dbReference>
<dbReference type="GO" id="GO:0003677">
    <property type="term" value="F:DNA binding"/>
    <property type="evidence" value="ECO:0007669"/>
    <property type="project" value="InterPro"/>
</dbReference>
<evidence type="ECO:0000256" key="1">
    <source>
        <dbReference type="ARBA" id="ARBA00022603"/>
    </source>
</evidence>
<evidence type="ECO:0000256" key="2">
    <source>
        <dbReference type="ARBA" id="ARBA00022679"/>
    </source>
</evidence>
<dbReference type="SUPFAM" id="SSF53335">
    <property type="entry name" value="S-adenosyl-L-methionine-dependent methyltransferases"/>
    <property type="match status" value="1"/>
</dbReference>
<dbReference type="InterPro" id="IPR001091">
    <property type="entry name" value="RM_Methyltransferase"/>
</dbReference>
<dbReference type="InterPro" id="IPR002941">
    <property type="entry name" value="DNA_methylase_N4/N6"/>
</dbReference>
<name>A0AAE4T4L3_9FLAO</name>
<dbReference type="AlphaFoldDB" id="A0AAE4T4L3"/>
<dbReference type="SUPFAM" id="SSF52540">
    <property type="entry name" value="P-loop containing nucleoside triphosphate hydrolases"/>
    <property type="match status" value="2"/>
</dbReference>
<dbReference type="EMBL" id="NWGY01000001">
    <property type="protein sequence ID" value="MDV3662453.1"/>
    <property type="molecule type" value="Genomic_DNA"/>
</dbReference>
<gene>
    <name evidence="4" type="ORF">CMU51_00055</name>
</gene>
<dbReference type="InterPro" id="IPR038718">
    <property type="entry name" value="SNF2-like_sf"/>
</dbReference>
<sequence length="859" mass="98436">MMDYQQFLRNKIKLAPKSGFPLEIGNINPRLKPHNQLMVKWLVEGGRRACFASFGLHKTVTQIEAVRCTLEASSTSNGLIVCPLNVKQEFMEDACNILGWNEPPKFIRRNNEMSGEGIYLTNYESIRDGRLDPTKFQTSSLDEASILRGLGGSKTFREFMRLYTGDAGPMGSRRGEDHIKYRYVATATPSPNDYIELLAYADFLGIMDISQAKTRFFKRDSTKADALTLHAHKEEEFWLWVSSWAIFITKPSDITGNPADDEGYILPELDIHWHEIPTNHENAGIEKNGQIKMFKDAALGLPEAAKEKRESLDARIEKLIEIRNENPESHRIIWHDLESERISIEKAIPDVVSIYGKQDYEKREEAILGFSHGKVKELAAKPVIAGSGCNFQRHCNWGIYLGIGHKFNDFIQSVHRIQRFLQTKEVRLDLIYTEAERGIRKSLENKWKNHNKLVTKMTDIIKKYGLSHSEMAQHLTRKIGTERVVVTGKQFMLINNDNVPETKNLENNSVGLILTSIPFSTQYEYSPNYADFGHSESNEEFFEQMDYLTPTLYDKLIPGRLAVIHVKDRIVPMGLSGMGCQTVYPFHLDCIQHYIKHGFAYMGMKTIVTDVVRENNQTYRLGWSEQCKDGTKMGVGMPEYLLIFRKPATDKTNAYADIPVIKSKSDYTRAKWQMDAHGFTRSSGNRCIKPEELAKLDHKNIFQEYKRYSLDTVYNFEHNVKIAETLDLKGKLPTSFMLLQPQSWSDEVWTDVTRMLTLNGSQWSKGKEMHLCPLQFDIVDRVIDQMSNEGDIVLDPFSGLGTVPYRAILKKRFGIGIELNSGYFFDGVSYCRAAEEKMNMPSLFDLLEELESEDNKEIV</sequence>
<dbReference type="Gene3D" id="3.40.50.300">
    <property type="entry name" value="P-loop containing nucleotide triphosphate hydrolases"/>
    <property type="match status" value="1"/>
</dbReference>
<evidence type="ECO:0000313" key="5">
    <source>
        <dbReference type="Proteomes" id="UP001189000"/>
    </source>
</evidence>
<dbReference type="Gene3D" id="3.40.50.10810">
    <property type="entry name" value="Tandem AAA-ATPase domain"/>
    <property type="match status" value="1"/>
</dbReference>
<feature type="domain" description="DNA methylase N-4/N-6" evidence="3">
    <location>
        <begin position="511"/>
        <end position="823"/>
    </location>
</feature>
<evidence type="ECO:0000313" key="4">
    <source>
        <dbReference type="EMBL" id="MDV3662453.1"/>
    </source>
</evidence>
<dbReference type="Gene3D" id="3.40.50.150">
    <property type="entry name" value="Vaccinia Virus protein VP39"/>
    <property type="match status" value="1"/>
</dbReference>
<dbReference type="PRINTS" id="PR00508">
    <property type="entry name" value="S21N4MTFRASE"/>
</dbReference>
<keyword evidence="2" id="KW-0808">Transferase</keyword>
<dbReference type="InterPro" id="IPR029063">
    <property type="entry name" value="SAM-dependent_MTases_sf"/>
</dbReference>
<keyword evidence="1 4" id="KW-0489">Methyltransferase</keyword>
<reference evidence="4" key="1">
    <citation type="submission" date="2023-02" db="EMBL/GenBank/DDBJ databases">
        <title>Elizabethkingia anophelis draft genomes.</title>
        <authorList>
            <person name="Nicholson A.C."/>
            <person name="Whitney A.M."/>
            <person name="Humrighouse B.W."/>
            <person name="Villarma A."/>
            <person name="Bell M."/>
            <person name="Mcquiston J."/>
        </authorList>
    </citation>
    <scope>NUCLEOTIDE SEQUENCE</scope>
    <source>
        <strain evidence="4">B4955</strain>
    </source>
</reference>
<protein>
    <submittedName>
        <fullName evidence="4">DNA methylase N-4</fullName>
    </submittedName>
</protein>
<dbReference type="Proteomes" id="UP001189000">
    <property type="component" value="Unassembled WGS sequence"/>
</dbReference>
<dbReference type="Pfam" id="PF01555">
    <property type="entry name" value="N6_N4_Mtase"/>
    <property type="match status" value="1"/>
</dbReference>
<accession>A0AAE4T4L3</accession>
<organism evidence="4 5">
    <name type="scientific">Elizabethkingia anophelis</name>
    <dbReference type="NCBI Taxonomy" id="1117645"/>
    <lineage>
        <taxon>Bacteria</taxon>
        <taxon>Pseudomonadati</taxon>
        <taxon>Bacteroidota</taxon>
        <taxon>Flavobacteriia</taxon>
        <taxon>Flavobacteriales</taxon>
        <taxon>Weeksellaceae</taxon>
        <taxon>Elizabethkingia</taxon>
    </lineage>
</organism>
<evidence type="ECO:0000259" key="3">
    <source>
        <dbReference type="Pfam" id="PF01555"/>
    </source>
</evidence>
<dbReference type="GO" id="GO:0008170">
    <property type="term" value="F:N-methyltransferase activity"/>
    <property type="evidence" value="ECO:0007669"/>
    <property type="project" value="InterPro"/>
</dbReference>
<dbReference type="GO" id="GO:0032259">
    <property type="term" value="P:methylation"/>
    <property type="evidence" value="ECO:0007669"/>
    <property type="project" value="UniProtKB-KW"/>
</dbReference>
<comment type="caution">
    <text evidence="4">The sequence shown here is derived from an EMBL/GenBank/DDBJ whole genome shotgun (WGS) entry which is preliminary data.</text>
</comment>